<keyword evidence="3 6" id="KW-0812">Transmembrane</keyword>
<feature type="transmembrane region" description="Helical" evidence="6">
    <location>
        <begin position="20"/>
        <end position="42"/>
    </location>
</feature>
<keyword evidence="5 6" id="KW-0472">Membrane</keyword>
<dbReference type="GO" id="GO:0016020">
    <property type="term" value="C:membrane"/>
    <property type="evidence" value="ECO:0007669"/>
    <property type="project" value="UniProtKB-SubCell"/>
</dbReference>
<dbReference type="PANTHER" id="PTHR16172:SF35">
    <property type="entry name" value="MAJOR FACILITATOR SUPERFAMILY (MFS) PROFILE DOMAIN-CONTAINING PROTEIN"/>
    <property type="match status" value="1"/>
</dbReference>
<dbReference type="AlphaFoldDB" id="A0AAE1BWA9"/>
<dbReference type="InterPro" id="IPR036259">
    <property type="entry name" value="MFS_trans_sf"/>
</dbReference>
<comment type="similarity">
    <text evidence="2">Belongs to the major facilitator superfamily. MFSD6 family.</text>
</comment>
<dbReference type="InterPro" id="IPR024989">
    <property type="entry name" value="MFS_assoc_dom"/>
</dbReference>
<evidence type="ECO:0000313" key="9">
    <source>
        <dbReference type="Proteomes" id="UP001286313"/>
    </source>
</evidence>
<name>A0AAE1BWA9_PETCI</name>
<dbReference type="Proteomes" id="UP001286313">
    <property type="component" value="Unassembled WGS sequence"/>
</dbReference>
<proteinExistence type="inferred from homology"/>
<sequence length="328" mass="36870">MRKPLWIDRVLVDLVKKEFIPIKILFLCIHGGANVLFPFLTLHARSLGITEWELGVVYGFNPVIALFGPPVIGIIADKIGNFKVMLSVTMAASGFAALLFIAVPQGRVTYPLPSHLSLILEPPSSHASLDLPRPLSCQLRPHLSLTLINCTTNTNCSRWEENNKSDDRELMVQLEGLVLPRADNTSSLLHFVNATVASQTLSNFNSTMLILHMINMNETGTGKDEDEAWWWSGDKGNPECRVECQAPTTSLCSNTDTVLDIDSSLTFWSYFLVRILNTLMIETTLDRLVSSNSFLNDVVCHQNISFFMKDICLLKAISYVYWLWIWFS</sequence>
<evidence type="ECO:0000313" key="8">
    <source>
        <dbReference type="EMBL" id="KAK3857628.1"/>
    </source>
</evidence>
<gene>
    <name evidence="8" type="ORF">Pcinc_036131</name>
</gene>
<dbReference type="Pfam" id="PF12832">
    <property type="entry name" value="MFS_1_like"/>
    <property type="match status" value="1"/>
</dbReference>
<evidence type="ECO:0000256" key="6">
    <source>
        <dbReference type="SAM" id="Phobius"/>
    </source>
</evidence>
<dbReference type="InterPro" id="IPR051717">
    <property type="entry name" value="MFS_MFSD6"/>
</dbReference>
<reference evidence="8" key="1">
    <citation type="submission" date="2023-10" db="EMBL/GenBank/DDBJ databases">
        <title>Genome assemblies of two species of porcelain crab, Petrolisthes cinctipes and Petrolisthes manimaculis (Anomura: Porcellanidae).</title>
        <authorList>
            <person name="Angst P."/>
        </authorList>
    </citation>
    <scope>NUCLEOTIDE SEQUENCE</scope>
    <source>
        <strain evidence="8">PB745_01</strain>
        <tissue evidence="8">Gill</tissue>
    </source>
</reference>
<accession>A0AAE1BWA9</accession>
<keyword evidence="9" id="KW-1185">Reference proteome</keyword>
<dbReference type="EMBL" id="JAWQEG010005557">
    <property type="protein sequence ID" value="KAK3857628.1"/>
    <property type="molecule type" value="Genomic_DNA"/>
</dbReference>
<dbReference type="Gene3D" id="1.20.1250.20">
    <property type="entry name" value="MFS general substrate transporter like domains"/>
    <property type="match status" value="1"/>
</dbReference>
<evidence type="ECO:0000256" key="5">
    <source>
        <dbReference type="ARBA" id="ARBA00023136"/>
    </source>
</evidence>
<comment type="subcellular location">
    <subcellularLocation>
        <location evidence="1">Membrane</location>
        <topology evidence="1">Multi-pass membrane protein</topology>
    </subcellularLocation>
</comment>
<evidence type="ECO:0000259" key="7">
    <source>
        <dbReference type="Pfam" id="PF12832"/>
    </source>
</evidence>
<keyword evidence="4 6" id="KW-1133">Transmembrane helix</keyword>
<comment type="caution">
    <text evidence="8">The sequence shown here is derived from an EMBL/GenBank/DDBJ whole genome shotgun (WGS) entry which is preliminary data.</text>
</comment>
<organism evidence="8 9">
    <name type="scientific">Petrolisthes cinctipes</name>
    <name type="common">Flat porcelain crab</name>
    <dbReference type="NCBI Taxonomy" id="88211"/>
    <lineage>
        <taxon>Eukaryota</taxon>
        <taxon>Metazoa</taxon>
        <taxon>Ecdysozoa</taxon>
        <taxon>Arthropoda</taxon>
        <taxon>Crustacea</taxon>
        <taxon>Multicrustacea</taxon>
        <taxon>Malacostraca</taxon>
        <taxon>Eumalacostraca</taxon>
        <taxon>Eucarida</taxon>
        <taxon>Decapoda</taxon>
        <taxon>Pleocyemata</taxon>
        <taxon>Anomura</taxon>
        <taxon>Galatheoidea</taxon>
        <taxon>Porcellanidae</taxon>
        <taxon>Petrolisthes</taxon>
    </lineage>
</organism>
<evidence type="ECO:0000256" key="2">
    <source>
        <dbReference type="ARBA" id="ARBA00005241"/>
    </source>
</evidence>
<dbReference type="SUPFAM" id="SSF103473">
    <property type="entry name" value="MFS general substrate transporter"/>
    <property type="match status" value="1"/>
</dbReference>
<feature type="transmembrane region" description="Helical" evidence="6">
    <location>
        <begin position="54"/>
        <end position="76"/>
    </location>
</feature>
<evidence type="ECO:0000256" key="4">
    <source>
        <dbReference type="ARBA" id="ARBA00022989"/>
    </source>
</evidence>
<protein>
    <recommendedName>
        <fullName evidence="7">Major facilitator superfamily associated domain-containing protein</fullName>
    </recommendedName>
</protein>
<dbReference type="PANTHER" id="PTHR16172">
    <property type="entry name" value="MAJOR FACILITATOR SUPERFAMILY DOMAIN-CONTAINING PROTEIN 6-LIKE"/>
    <property type="match status" value="1"/>
</dbReference>
<feature type="transmembrane region" description="Helical" evidence="6">
    <location>
        <begin position="82"/>
        <end position="103"/>
    </location>
</feature>
<evidence type="ECO:0000256" key="3">
    <source>
        <dbReference type="ARBA" id="ARBA00022692"/>
    </source>
</evidence>
<evidence type="ECO:0000256" key="1">
    <source>
        <dbReference type="ARBA" id="ARBA00004141"/>
    </source>
</evidence>
<feature type="domain" description="Major facilitator superfamily associated" evidence="7">
    <location>
        <begin position="21"/>
        <end position="285"/>
    </location>
</feature>